<evidence type="ECO:0000313" key="2">
    <source>
        <dbReference type="EMBL" id="MDQ7917780.1"/>
    </source>
</evidence>
<dbReference type="InterPro" id="IPR050902">
    <property type="entry name" value="ABC_Transporter_SBP"/>
</dbReference>
<reference evidence="2 3" key="1">
    <citation type="submission" date="2023-08" db="EMBL/GenBank/DDBJ databases">
        <title>Mesonia sp. MT50, isolated from deep-sea sediment of the Mariana Trench.</title>
        <authorList>
            <person name="Fu H."/>
        </authorList>
    </citation>
    <scope>NUCLEOTIDE SEQUENCE [LARGE SCALE GENOMIC DNA]</scope>
    <source>
        <strain evidence="2 3">MT50</strain>
    </source>
</reference>
<dbReference type="PROSITE" id="PS51257">
    <property type="entry name" value="PROKAR_LIPOPROTEIN"/>
    <property type="match status" value="1"/>
</dbReference>
<evidence type="ECO:0000259" key="1">
    <source>
        <dbReference type="PROSITE" id="PS50983"/>
    </source>
</evidence>
<dbReference type="PANTHER" id="PTHR30535:SF34">
    <property type="entry name" value="MOLYBDATE-BINDING PROTEIN MOLA"/>
    <property type="match status" value="1"/>
</dbReference>
<feature type="domain" description="Fe/B12 periplasmic-binding" evidence="1">
    <location>
        <begin position="95"/>
        <end position="367"/>
    </location>
</feature>
<dbReference type="Gene3D" id="3.40.50.1980">
    <property type="entry name" value="Nitrogenase molybdenum iron protein domain"/>
    <property type="match status" value="2"/>
</dbReference>
<protein>
    <submittedName>
        <fullName evidence="2">ABC transporter substrate-binding protein</fullName>
    </submittedName>
</protein>
<dbReference type="InterPro" id="IPR002491">
    <property type="entry name" value="ABC_transptr_periplasmic_BD"/>
</dbReference>
<proteinExistence type="predicted"/>
<accession>A0ABU1A248</accession>
<dbReference type="PANTHER" id="PTHR30535">
    <property type="entry name" value="VITAMIN B12-BINDING PROTEIN"/>
    <property type="match status" value="1"/>
</dbReference>
<gene>
    <name evidence="2" type="ORF">RBU60_09350</name>
</gene>
<dbReference type="RefSeq" id="WP_308864621.1">
    <property type="nucleotide sequence ID" value="NZ_JAVHUL010000022.1"/>
</dbReference>
<dbReference type="Pfam" id="PF01497">
    <property type="entry name" value="Peripla_BP_2"/>
    <property type="match status" value="1"/>
</dbReference>
<sequence length="380" mass="42716">MKNILFILSLLIIVSCKEQEQGKKETKKIASQGKEVAIDYANGFSITNYGDYKIIKVNSPWPKAEEEFTYVLAEKGVELPADLSFNQRVTIPVEKMVVTSTTHIPSLESLGVQNTLVGFPNTKYVSSKKTRALIDEGKVKELGKNEAINTEVLLDIQPDVVIGFAMESGNKTFNIIQKNEIPVIYNGDWVEADPLGKAEWIKFFGAFYNKEDLASSIFKEIETSYNEAKKIAANTKQQPSVLCGSMYKDVWYLPYGDSWQAKFIKDAHAKYIYSDTKGSGSISMAFESVLENAQNADFWIAPGSFTAYETMTNASEHYDKFKAFQKKEIYSYAGVLGETGGALYYELAPNRPDLVLKDLIKIFHPDVLPNYETTFFKPLD</sequence>
<dbReference type="Proteomes" id="UP001230915">
    <property type="component" value="Unassembled WGS sequence"/>
</dbReference>
<evidence type="ECO:0000313" key="3">
    <source>
        <dbReference type="Proteomes" id="UP001230915"/>
    </source>
</evidence>
<organism evidence="2 3">
    <name type="scientific">Mesonia profundi</name>
    <dbReference type="NCBI Taxonomy" id="3070998"/>
    <lineage>
        <taxon>Bacteria</taxon>
        <taxon>Pseudomonadati</taxon>
        <taxon>Bacteroidota</taxon>
        <taxon>Flavobacteriia</taxon>
        <taxon>Flavobacteriales</taxon>
        <taxon>Flavobacteriaceae</taxon>
        <taxon>Mesonia</taxon>
    </lineage>
</organism>
<name>A0ABU1A248_9FLAO</name>
<dbReference type="EMBL" id="JAVHUL010000022">
    <property type="protein sequence ID" value="MDQ7917780.1"/>
    <property type="molecule type" value="Genomic_DNA"/>
</dbReference>
<keyword evidence="3" id="KW-1185">Reference proteome</keyword>
<comment type="caution">
    <text evidence="2">The sequence shown here is derived from an EMBL/GenBank/DDBJ whole genome shotgun (WGS) entry which is preliminary data.</text>
</comment>
<dbReference type="SUPFAM" id="SSF53807">
    <property type="entry name" value="Helical backbone' metal receptor"/>
    <property type="match status" value="1"/>
</dbReference>
<dbReference type="PROSITE" id="PS50983">
    <property type="entry name" value="FE_B12_PBP"/>
    <property type="match status" value="1"/>
</dbReference>